<dbReference type="EMBL" id="JACIEC010000012">
    <property type="protein sequence ID" value="MBB4145846.1"/>
    <property type="molecule type" value="Genomic_DNA"/>
</dbReference>
<proteinExistence type="predicted"/>
<protein>
    <submittedName>
        <fullName evidence="1">Uncharacterized protein</fullName>
    </submittedName>
</protein>
<dbReference type="Proteomes" id="UP000519897">
    <property type="component" value="Unassembled WGS sequence"/>
</dbReference>
<dbReference type="RefSeq" id="WP_165130320.1">
    <property type="nucleotide sequence ID" value="NZ_CP049247.1"/>
</dbReference>
<reference evidence="1 2" key="1">
    <citation type="submission" date="2020-08" db="EMBL/GenBank/DDBJ databases">
        <title>Genomic Encyclopedia of Type Strains, Phase IV (KMG-IV): sequencing the most valuable type-strain genomes for metagenomic binning, comparative biology and taxonomic classification.</title>
        <authorList>
            <person name="Goeker M."/>
        </authorList>
    </citation>
    <scope>NUCLEOTIDE SEQUENCE [LARGE SCALE GENOMIC DNA]</scope>
    <source>
        <strain evidence="1 2">DSM 29514</strain>
    </source>
</reference>
<name>A0A7W6LK39_9HYPH</name>
<evidence type="ECO:0000313" key="1">
    <source>
        <dbReference type="EMBL" id="MBB4145846.1"/>
    </source>
</evidence>
<organism evidence="1 2">
    <name type="scientific">Rhizobium rhizoryzae</name>
    <dbReference type="NCBI Taxonomy" id="451876"/>
    <lineage>
        <taxon>Bacteria</taxon>
        <taxon>Pseudomonadati</taxon>
        <taxon>Pseudomonadota</taxon>
        <taxon>Alphaproteobacteria</taxon>
        <taxon>Hyphomicrobiales</taxon>
        <taxon>Rhizobiaceae</taxon>
        <taxon>Rhizobium/Agrobacterium group</taxon>
        <taxon>Rhizobium</taxon>
    </lineage>
</organism>
<sequence>MDTPRAPGNYPDREVDCQMALEPAFQAVIDEAVGTGWERSEVLIALYEIGLAIASAEEENGHVSNILRKAFKSPPRLGG</sequence>
<gene>
    <name evidence="1" type="ORF">GGQ72_004412</name>
</gene>
<dbReference type="AlphaFoldDB" id="A0A7W6LK39"/>
<keyword evidence="2" id="KW-1185">Reference proteome</keyword>
<accession>A0A7W6LK39</accession>
<evidence type="ECO:0000313" key="2">
    <source>
        <dbReference type="Proteomes" id="UP000519897"/>
    </source>
</evidence>
<comment type="caution">
    <text evidence="1">The sequence shown here is derived from an EMBL/GenBank/DDBJ whole genome shotgun (WGS) entry which is preliminary data.</text>
</comment>